<dbReference type="Gene3D" id="2.30.110.10">
    <property type="entry name" value="Electron Transport, Fmn-binding Protein, Chain A"/>
    <property type="match status" value="1"/>
</dbReference>
<evidence type="ECO:0000313" key="2">
    <source>
        <dbReference type="EMBL" id="RNL37809.1"/>
    </source>
</evidence>
<dbReference type="RefSeq" id="WP_123209597.1">
    <property type="nucleotide sequence ID" value="NZ_JBHTHO010000025.1"/>
</dbReference>
<name>A0A3N0ATE8_9ACTN</name>
<protein>
    <submittedName>
        <fullName evidence="2">Pyridoxamine 5'-phosphate oxidase</fullName>
    </submittedName>
</protein>
<organism evidence="2 3">
    <name type="scientific">Slackia equolifaciens</name>
    <dbReference type="NCBI Taxonomy" id="498718"/>
    <lineage>
        <taxon>Bacteria</taxon>
        <taxon>Bacillati</taxon>
        <taxon>Actinomycetota</taxon>
        <taxon>Coriobacteriia</taxon>
        <taxon>Eggerthellales</taxon>
        <taxon>Eggerthellaceae</taxon>
        <taxon>Slackia</taxon>
    </lineage>
</organism>
<dbReference type="InterPro" id="IPR011576">
    <property type="entry name" value="Pyridox_Oxase_N"/>
</dbReference>
<dbReference type="EMBL" id="QIBX01000022">
    <property type="protein sequence ID" value="RNL37809.1"/>
    <property type="molecule type" value="Genomic_DNA"/>
</dbReference>
<dbReference type="AlphaFoldDB" id="A0A3N0ATE8"/>
<evidence type="ECO:0000259" key="1">
    <source>
        <dbReference type="Pfam" id="PF01243"/>
    </source>
</evidence>
<feature type="domain" description="Pyridoxamine 5'-phosphate oxidase N-terminal" evidence="1">
    <location>
        <begin position="2"/>
        <end position="121"/>
    </location>
</feature>
<comment type="caution">
    <text evidence="2">The sequence shown here is derived from an EMBL/GenBank/DDBJ whole genome shotgun (WGS) entry which is preliminary data.</text>
</comment>
<accession>A0A3N0ATE8</accession>
<dbReference type="InterPro" id="IPR012349">
    <property type="entry name" value="Split_barrel_FMN-bd"/>
</dbReference>
<dbReference type="Pfam" id="PF01243">
    <property type="entry name" value="PNPOx_N"/>
    <property type="match status" value="1"/>
</dbReference>
<sequence length="139" mass="15818">MDEILEYLTGIPAWYLATIDERDPEQPRVRPFSFAAVDDGKLWFSTSRDKDVWRELSAHPKFEVSGWKPGEFWIVLSGEANLADDANVSDAVRQAGFEHMVGIGEHHDSPNDGRLAFFSVKHGVARFCDIDGSERRFEF</sequence>
<dbReference type="OrthoDB" id="9794954at2"/>
<reference evidence="3" key="1">
    <citation type="submission" date="2018-05" db="EMBL/GenBank/DDBJ databases">
        <title>Genome Sequencing of selected type strains of the family Eggerthellaceae.</title>
        <authorList>
            <person name="Danylec N."/>
            <person name="Stoll D.A."/>
            <person name="Doetsch A."/>
            <person name="Huch M."/>
        </authorList>
    </citation>
    <scope>NUCLEOTIDE SEQUENCE [LARGE SCALE GENOMIC DNA]</scope>
    <source>
        <strain evidence="3">DSM 24851</strain>
    </source>
</reference>
<keyword evidence="3" id="KW-1185">Reference proteome</keyword>
<gene>
    <name evidence="2" type="ORF">DMP06_10030</name>
</gene>
<proteinExistence type="predicted"/>
<evidence type="ECO:0000313" key="3">
    <source>
        <dbReference type="Proteomes" id="UP000269591"/>
    </source>
</evidence>
<dbReference type="SUPFAM" id="SSF50475">
    <property type="entry name" value="FMN-binding split barrel"/>
    <property type="match status" value="1"/>
</dbReference>
<dbReference type="Proteomes" id="UP000269591">
    <property type="component" value="Unassembled WGS sequence"/>
</dbReference>